<dbReference type="PROSITE" id="PS50929">
    <property type="entry name" value="ABC_TM1F"/>
    <property type="match status" value="1"/>
</dbReference>
<comment type="subcellular location">
    <subcellularLocation>
        <location evidence="1">Cell membrane</location>
        <topology evidence="1">Multi-pass membrane protein</topology>
    </subcellularLocation>
</comment>
<dbReference type="InterPro" id="IPR003439">
    <property type="entry name" value="ABC_transporter-like_ATP-bd"/>
</dbReference>
<keyword evidence="3 8" id="KW-0812">Transmembrane</keyword>
<dbReference type="InterPro" id="IPR027417">
    <property type="entry name" value="P-loop_NTPase"/>
</dbReference>
<evidence type="ECO:0000256" key="6">
    <source>
        <dbReference type="ARBA" id="ARBA00022989"/>
    </source>
</evidence>
<evidence type="ECO:0000256" key="2">
    <source>
        <dbReference type="ARBA" id="ARBA00022475"/>
    </source>
</evidence>
<dbReference type="PANTHER" id="PTHR24221">
    <property type="entry name" value="ATP-BINDING CASSETTE SUB-FAMILY B"/>
    <property type="match status" value="1"/>
</dbReference>
<keyword evidence="4" id="KW-0547">Nucleotide-binding</keyword>
<dbReference type="PROSITE" id="PS50893">
    <property type="entry name" value="ABC_TRANSPORTER_2"/>
    <property type="match status" value="1"/>
</dbReference>
<dbReference type="Gene3D" id="1.20.1560.10">
    <property type="entry name" value="ABC transporter type 1, transmembrane domain"/>
    <property type="match status" value="1"/>
</dbReference>
<dbReference type="PROSITE" id="PS00211">
    <property type="entry name" value="ABC_TRANSPORTER_1"/>
    <property type="match status" value="1"/>
</dbReference>
<dbReference type="InterPro" id="IPR011527">
    <property type="entry name" value="ABC1_TM_dom"/>
</dbReference>
<reference evidence="11 12" key="1">
    <citation type="submission" date="2023-08" db="EMBL/GenBank/DDBJ databases">
        <title>Oxalobacteraceae gen .nov., isolated from river sludge outside the plant.</title>
        <authorList>
            <person name="Zhao S.Y."/>
        </authorList>
    </citation>
    <scope>NUCLEOTIDE SEQUENCE [LARGE SCALE GENOMIC DNA]</scope>
    <source>
        <strain evidence="11 12">R-40</strain>
    </source>
</reference>
<dbReference type="CDD" id="cd18582">
    <property type="entry name" value="ABC_6TM_ATM1_ABCB7"/>
    <property type="match status" value="1"/>
</dbReference>
<dbReference type="EMBL" id="JAUYVH010000003">
    <property type="protein sequence ID" value="MDQ9170461.1"/>
    <property type="molecule type" value="Genomic_DNA"/>
</dbReference>
<dbReference type="SUPFAM" id="SSF90123">
    <property type="entry name" value="ABC transporter transmembrane region"/>
    <property type="match status" value="1"/>
</dbReference>
<dbReference type="Pfam" id="PF00005">
    <property type="entry name" value="ABC_tran"/>
    <property type="match status" value="1"/>
</dbReference>
<dbReference type="InterPro" id="IPR039421">
    <property type="entry name" value="Type_1_exporter"/>
</dbReference>
<keyword evidence="5 11" id="KW-0067">ATP-binding</keyword>
<evidence type="ECO:0000259" key="9">
    <source>
        <dbReference type="PROSITE" id="PS50893"/>
    </source>
</evidence>
<feature type="transmembrane region" description="Helical" evidence="8">
    <location>
        <begin position="170"/>
        <end position="190"/>
    </location>
</feature>
<feature type="transmembrane region" description="Helical" evidence="8">
    <location>
        <begin position="30"/>
        <end position="51"/>
    </location>
</feature>
<feature type="transmembrane region" description="Helical" evidence="8">
    <location>
        <begin position="289"/>
        <end position="310"/>
    </location>
</feature>
<keyword evidence="7 8" id="KW-0472">Membrane</keyword>
<proteinExistence type="predicted"/>
<dbReference type="InterPro" id="IPR036640">
    <property type="entry name" value="ABC1_TM_sf"/>
</dbReference>
<evidence type="ECO:0000256" key="4">
    <source>
        <dbReference type="ARBA" id="ARBA00022741"/>
    </source>
</evidence>
<dbReference type="Proteomes" id="UP001225596">
    <property type="component" value="Unassembled WGS sequence"/>
</dbReference>
<keyword evidence="6 8" id="KW-1133">Transmembrane helix</keyword>
<feature type="domain" description="ABC transmembrane type-1" evidence="10">
    <location>
        <begin position="31"/>
        <end position="315"/>
    </location>
</feature>
<dbReference type="Pfam" id="PF00664">
    <property type="entry name" value="ABC_membrane"/>
    <property type="match status" value="1"/>
</dbReference>
<evidence type="ECO:0000256" key="8">
    <source>
        <dbReference type="SAM" id="Phobius"/>
    </source>
</evidence>
<protein>
    <submittedName>
        <fullName evidence="11">ABC transporter ATP-binding protein/permease</fullName>
    </submittedName>
</protein>
<evidence type="ECO:0000313" key="12">
    <source>
        <dbReference type="Proteomes" id="UP001225596"/>
    </source>
</evidence>
<evidence type="ECO:0000256" key="3">
    <source>
        <dbReference type="ARBA" id="ARBA00022692"/>
    </source>
</evidence>
<name>A0ABU1BPT7_9BURK</name>
<evidence type="ECO:0000256" key="7">
    <source>
        <dbReference type="ARBA" id="ARBA00023136"/>
    </source>
</evidence>
<dbReference type="SUPFAM" id="SSF52540">
    <property type="entry name" value="P-loop containing nucleoside triphosphate hydrolases"/>
    <property type="match status" value="1"/>
</dbReference>
<dbReference type="InterPro" id="IPR017871">
    <property type="entry name" value="ABC_transporter-like_CS"/>
</dbReference>
<evidence type="ECO:0000313" key="11">
    <source>
        <dbReference type="EMBL" id="MDQ9170461.1"/>
    </source>
</evidence>
<evidence type="ECO:0000259" key="10">
    <source>
        <dbReference type="PROSITE" id="PS50929"/>
    </source>
</evidence>
<evidence type="ECO:0000256" key="1">
    <source>
        <dbReference type="ARBA" id="ARBA00004651"/>
    </source>
</evidence>
<keyword evidence="12" id="KW-1185">Reference proteome</keyword>
<comment type="caution">
    <text evidence="11">The sequence shown here is derived from an EMBL/GenBank/DDBJ whole genome shotgun (WGS) entry which is preliminary data.</text>
</comment>
<dbReference type="SMART" id="SM00382">
    <property type="entry name" value="AAA"/>
    <property type="match status" value="1"/>
</dbReference>
<feature type="transmembrane region" description="Helical" evidence="8">
    <location>
        <begin position="63"/>
        <end position="85"/>
    </location>
</feature>
<organism evidence="11 12">
    <name type="scientific">Keguizhuia sedimenti</name>
    <dbReference type="NCBI Taxonomy" id="3064264"/>
    <lineage>
        <taxon>Bacteria</taxon>
        <taxon>Pseudomonadati</taxon>
        <taxon>Pseudomonadota</taxon>
        <taxon>Betaproteobacteria</taxon>
        <taxon>Burkholderiales</taxon>
        <taxon>Oxalobacteraceae</taxon>
        <taxon>Keguizhuia</taxon>
    </lineage>
</organism>
<feature type="transmembrane region" description="Helical" evidence="8">
    <location>
        <begin position="252"/>
        <end position="277"/>
    </location>
</feature>
<dbReference type="RefSeq" id="WP_338436382.1">
    <property type="nucleotide sequence ID" value="NZ_JAUYVH010000003.1"/>
</dbReference>
<evidence type="ECO:0000256" key="5">
    <source>
        <dbReference type="ARBA" id="ARBA00022840"/>
    </source>
</evidence>
<feature type="domain" description="ABC transporter" evidence="9">
    <location>
        <begin position="349"/>
        <end position="583"/>
    </location>
</feature>
<dbReference type="PANTHER" id="PTHR24221:SF654">
    <property type="entry name" value="ATP-BINDING CASSETTE SUB-FAMILY B MEMBER 6"/>
    <property type="match status" value="1"/>
</dbReference>
<gene>
    <name evidence="11" type="ORF">Q8A64_08560</name>
</gene>
<keyword evidence="2" id="KW-1003">Cell membrane</keyword>
<accession>A0ABU1BPT7</accession>
<dbReference type="InterPro" id="IPR003593">
    <property type="entry name" value="AAA+_ATPase"/>
</dbReference>
<sequence length="597" mass="66158">MLFFRRSQQNSSFSALQGLWQVIAGYRWRVAGALAFLILAKMASVSVPLVLKRIVDVLSRPEQVAALPVLILTGYAILRFSSTLFNELRDLLFSRVTQQTVATYAHKVFTHLHELGSRFHAQRRIGGLLPDIDRGTNGIAFLLGVGLFTIVPTIVEIGMVLAIMGARYSLWYTAIISVTFILYTGFTVVFTSRRTIFQRRVNRLDSSAKSRLTDSLINYDSVKYFTNEKLESHRFQDIMKSWADAATDNQKALFILHVGQSGVIALGVSSIMLLAGQDVMTGGMTVGDLVLINAFMLQVCLPLNALGFVYREARDALVNAEKLFELLREQPEIKEAPGMPSLRIDRAEVVFEHVNFHYDPARPILHDVSFRIAPGQTVAVVGGSGSGKSTLARLLLRFYDVTGGRILIDGQDIRHVSPTSLRRHIGVVPQDTILFNDTIAYNIGYGRNDASNEDVIAAAKAAHIHDFIQSLPQGYATEVGERGVKLSGGEKQRIAIARAMLKNPSILIFDEATSALDTQSERAIQSELDRLSENRTSLVIAHRLSTVVDADEIIVLQHGRVMERGTHEKLLQQNGAYAGLWQLQLRSDEQESPTALS</sequence>
<dbReference type="Gene3D" id="3.40.50.300">
    <property type="entry name" value="P-loop containing nucleotide triphosphate hydrolases"/>
    <property type="match status" value="1"/>
</dbReference>
<feature type="transmembrane region" description="Helical" evidence="8">
    <location>
        <begin position="139"/>
        <end position="164"/>
    </location>
</feature>
<dbReference type="CDD" id="cd03253">
    <property type="entry name" value="ABCC_ATM1_transporter"/>
    <property type="match status" value="1"/>
</dbReference>
<dbReference type="GO" id="GO:0005524">
    <property type="term" value="F:ATP binding"/>
    <property type="evidence" value="ECO:0007669"/>
    <property type="project" value="UniProtKB-KW"/>
</dbReference>